<dbReference type="InterPro" id="IPR011009">
    <property type="entry name" value="Kinase-like_dom_sf"/>
</dbReference>
<feature type="domain" description="Protein kinase" evidence="3">
    <location>
        <begin position="124"/>
        <end position="456"/>
    </location>
</feature>
<feature type="transmembrane region" description="Helical" evidence="2">
    <location>
        <begin position="498"/>
        <end position="520"/>
    </location>
</feature>
<evidence type="ECO:0000256" key="2">
    <source>
        <dbReference type="SAM" id="Phobius"/>
    </source>
</evidence>
<keyword evidence="2" id="KW-0472">Membrane</keyword>
<dbReference type="STRING" id="1045775.SAMN05216378_3759"/>
<reference evidence="5" key="1">
    <citation type="submission" date="2016-10" db="EMBL/GenBank/DDBJ databases">
        <authorList>
            <person name="Varghese N."/>
            <person name="Submissions S."/>
        </authorList>
    </citation>
    <scope>NUCLEOTIDE SEQUENCE [LARGE SCALE GENOMIC DNA]</scope>
    <source>
        <strain evidence="5">CGMCC 1.10784</strain>
    </source>
</reference>
<dbReference type="InterPro" id="IPR004147">
    <property type="entry name" value="ABC1_dom"/>
</dbReference>
<dbReference type="InterPro" id="IPR050154">
    <property type="entry name" value="UbiB_kinase"/>
</dbReference>
<dbReference type="InterPro" id="IPR000719">
    <property type="entry name" value="Prot_kinase_dom"/>
</dbReference>
<dbReference type="GO" id="GO:0005524">
    <property type="term" value="F:ATP binding"/>
    <property type="evidence" value="ECO:0007669"/>
    <property type="project" value="InterPro"/>
</dbReference>
<dbReference type="PANTHER" id="PTHR10566:SF113">
    <property type="entry name" value="PROTEIN ACTIVITY OF BC1 COMPLEX KINASE 7, CHLOROPLASTIC"/>
    <property type="match status" value="1"/>
</dbReference>
<name>A0A1I2C429_9BACL</name>
<dbReference type="PROSITE" id="PS50011">
    <property type="entry name" value="PROTEIN_KINASE_DOM"/>
    <property type="match status" value="1"/>
</dbReference>
<evidence type="ECO:0000259" key="3">
    <source>
        <dbReference type="PROSITE" id="PS50011"/>
    </source>
</evidence>
<dbReference type="Gene3D" id="1.10.510.10">
    <property type="entry name" value="Transferase(Phosphotransferase) domain 1"/>
    <property type="match status" value="1"/>
</dbReference>
<keyword evidence="5" id="KW-1185">Reference proteome</keyword>
<evidence type="ECO:0000313" key="5">
    <source>
        <dbReference type="Proteomes" id="UP000198855"/>
    </source>
</evidence>
<sequence>MSVRSKFRHLQRYREIAVAFVRNGFGFIAKDLGLPETGLLLYGGERQGIRRRGVGERLRMFLEELGPTFVKLGQMASIRPDLIPAGIIAELERLQDHVQPFSYAEAVHIIEDELGSPIGRLFAEFSEEPLASASIGQVYRAKLIDGTLVAVKVQRPYIQKIIETDLDILSELARVAEHRLEWARSYRLRDMIDEIARALRSELDYGLEARNAERFAAQSGKLDGIIIPAVYWEYSSKLVLTMDYVEGIKLSDRERLDQDGYDHKKLAERYAKAIFHQVLVDGFFHGDPHPGNVLALPDGNLAFLDFGMVGRLSPDMKKHFATFVIGLRNQSTSTIIRAINGMGFIPDDTDRKALRADVDQMREKYYKVPLSQVKIGESVNELFALAFRHGIRIPSELTLLGKTFLTMEGVVTALDPAFSVFDVAEPFGRKLVIEKLDPRRLARKWVDDIPDYLELLSDVPLSLRSVLNTMRKGRLGLDLAIPELNAVLKKMDQISNRLSLSIVLLSFSIIMVGLIIGSSMGHQSTVLWNIPAIEIGFGIASILFVWLIVAIIRSR</sequence>
<dbReference type="EMBL" id="FOMT01000003">
    <property type="protein sequence ID" value="SFE62340.1"/>
    <property type="molecule type" value="Genomic_DNA"/>
</dbReference>
<dbReference type="PANTHER" id="PTHR10566">
    <property type="entry name" value="CHAPERONE-ACTIVITY OF BC1 COMPLEX CABC1 -RELATED"/>
    <property type="match status" value="1"/>
</dbReference>
<dbReference type="SUPFAM" id="SSF56112">
    <property type="entry name" value="Protein kinase-like (PK-like)"/>
    <property type="match status" value="1"/>
</dbReference>
<dbReference type="RefSeq" id="WP_091187784.1">
    <property type="nucleotide sequence ID" value="NZ_FOMT01000003.1"/>
</dbReference>
<proteinExistence type="inferred from homology"/>
<dbReference type="OrthoDB" id="9795390at2"/>
<accession>A0A1I2C429</accession>
<dbReference type="AlphaFoldDB" id="A0A1I2C429"/>
<protein>
    <submittedName>
        <fullName evidence="4">Ubiquinone biosynthesis protein</fullName>
    </submittedName>
</protein>
<dbReference type="Proteomes" id="UP000198855">
    <property type="component" value="Unassembled WGS sequence"/>
</dbReference>
<evidence type="ECO:0000256" key="1">
    <source>
        <dbReference type="ARBA" id="ARBA00009670"/>
    </source>
</evidence>
<keyword evidence="2" id="KW-1133">Transmembrane helix</keyword>
<dbReference type="GO" id="GO:0004672">
    <property type="term" value="F:protein kinase activity"/>
    <property type="evidence" value="ECO:0007669"/>
    <property type="project" value="InterPro"/>
</dbReference>
<keyword evidence="2" id="KW-0812">Transmembrane</keyword>
<organism evidence="4 5">
    <name type="scientific">Paenibacillus catalpae</name>
    <dbReference type="NCBI Taxonomy" id="1045775"/>
    <lineage>
        <taxon>Bacteria</taxon>
        <taxon>Bacillati</taxon>
        <taxon>Bacillota</taxon>
        <taxon>Bacilli</taxon>
        <taxon>Bacillales</taxon>
        <taxon>Paenibacillaceae</taxon>
        <taxon>Paenibacillus</taxon>
    </lineage>
</organism>
<keyword evidence="4" id="KW-0830">Ubiquinone</keyword>
<feature type="transmembrane region" description="Helical" evidence="2">
    <location>
        <begin position="526"/>
        <end position="552"/>
    </location>
</feature>
<dbReference type="Pfam" id="PF03109">
    <property type="entry name" value="ABC1"/>
    <property type="match status" value="1"/>
</dbReference>
<comment type="similarity">
    <text evidence="1">Belongs to the protein kinase superfamily. ADCK protein kinase family.</text>
</comment>
<dbReference type="CDD" id="cd05121">
    <property type="entry name" value="ABC1_ADCK3-like"/>
    <property type="match status" value="1"/>
</dbReference>
<gene>
    <name evidence="4" type="ORF">SAMN05216378_3759</name>
</gene>
<evidence type="ECO:0000313" key="4">
    <source>
        <dbReference type="EMBL" id="SFE62340.1"/>
    </source>
</evidence>